<evidence type="ECO:0008006" key="5">
    <source>
        <dbReference type="Google" id="ProtNLM"/>
    </source>
</evidence>
<proteinExistence type="inferred from homology"/>
<name>A0AAV2PLB4_MEGNR</name>
<dbReference type="Pfam" id="PF05063">
    <property type="entry name" value="MT-A70"/>
    <property type="match status" value="1"/>
</dbReference>
<evidence type="ECO:0000256" key="1">
    <source>
        <dbReference type="PROSITE-ProRule" id="PRU00489"/>
    </source>
</evidence>
<gene>
    <name evidence="3" type="ORF">MNOR_LOCUS1637</name>
</gene>
<protein>
    <recommendedName>
        <fullName evidence="5">Methyltransferase-like protein 4</fullName>
    </recommendedName>
</protein>
<dbReference type="GO" id="GO:0005634">
    <property type="term" value="C:nucleus"/>
    <property type="evidence" value="ECO:0007669"/>
    <property type="project" value="TreeGrafter"/>
</dbReference>
<dbReference type="PROSITE" id="PS51143">
    <property type="entry name" value="MT_A70"/>
    <property type="match status" value="1"/>
</dbReference>
<sequence length="237" mass="27717">MDGNDCVMSKKKKKKLDMSSGEHDVCSPSTVAEVRHVREIYEALRVLPEFRKHFSFIPTSQNFRENNRKMREARKYCTEASNQTLPTMDETNDVGLRLKMIEDHTYIIPPKTRFICDDVRNIQQYFLKKVDLLVMDPPWWNGYVRRRNKNHGLHHGYDMLSVQDILSVPVCEILNEGALVAIWCTNNTSIIKEFLEGLKEAWNVDFIATWFWLKGAANLHIDLKMSNTRKSQIAIRQ</sequence>
<keyword evidence="4" id="KW-1185">Reference proteome</keyword>
<dbReference type="EMBL" id="CAXKWB010000445">
    <property type="protein sequence ID" value="CAL4060882.1"/>
    <property type="molecule type" value="Genomic_DNA"/>
</dbReference>
<dbReference type="PANTHER" id="PTHR12829:SF4">
    <property type="entry name" value="N(6)-ADENINE-SPECIFIC METHYLTRANSFERASE METTL4"/>
    <property type="match status" value="1"/>
</dbReference>
<organism evidence="3 4">
    <name type="scientific">Meganyctiphanes norvegica</name>
    <name type="common">Northern krill</name>
    <name type="synonym">Thysanopoda norvegica</name>
    <dbReference type="NCBI Taxonomy" id="48144"/>
    <lineage>
        <taxon>Eukaryota</taxon>
        <taxon>Metazoa</taxon>
        <taxon>Ecdysozoa</taxon>
        <taxon>Arthropoda</taxon>
        <taxon>Crustacea</taxon>
        <taxon>Multicrustacea</taxon>
        <taxon>Malacostraca</taxon>
        <taxon>Eumalacostraca</taxon>
        <taxon>Eucarida</taxon>
        <taxon>Euphausiacea</taxon>
        <taxon>Euphausiidae</taxon>
        <taxon>Meganyctiphanes</taxon>
    </lineage>
</organism>
<evidence type="ECO:0000313" key="4">
    <source>
        <dbReference type="Proteomes" id="UP001497623"/>
    </source>
</evidence>
<comment type="similarity">
    <text evidence="1">Belongs to the MT-A70-like family.</text>
</comment>
<dbReference type="SUPFAM" id="SSF53335">
    <property type="entry name" value="S-adenosyl-L-methionine-dependent methyltransferases"/>
    <property type="match status" value="1"/>
</dbReference>
<dbReference type="Proteomes" id="UP001497623">
    <property type="component" value="Unassembled WGS sequence"/>
</dbReference>
<dbReference type="InterPro" id="IPR007757">
    <property type="entry name" value="MT-A70-like"/>
</dbReference>
<dbReference type="AlphaFoldDB" id="A0AAV2PLB4"/>
<accession>A0AAV2PLB4</accession>
<comment type="caution">
    <text evidence="3">The sequence shown here is derived from an EMBL/GenBank/DDBJ whole genome shotgun (WGS) entry which is preliminary data.</text>
</comment>
<dbReference type="PANTHER" id="PTHR12829">
    <property type="entry name" value="N6-ADENOSINE-METHYLTRANSFERASE"/>
    <property type="match status" value="1"/>
</dbReference>
<feature type="region of interest" description="Disordered" evidence="2">
    <location>
        <begin position="1"/>
        <end position="22"/>
    </location>
</feature>
<reference evidence="3 4" key="1">
    <citation type="submission" date="2024-05" db="EMBL/GenBank/DDBJ databases">
        <authorList>
            <person name="Wallberg A."/>
        </authorList>
    </citation>
    <scope>NUCLEOTIDE SEQUENCE [LARGE SCALE GENOMIC DNA]</scope>
</reference>
<evidence type="ECO:0000313" key="3">
    <source>
        <dbReference type="EMBL" id="CAL4060882.1"/>
    </source>
</evidence>
<evidence type="ECO:0000256" key="2">
    <source>
        <dbReference type="SAM" id="MobiDB-lite"/>
    </source>
</evidence>
<dbReference type="GO" id="GO:0008168">
    <property type="term" value="F:methyltransferase activity"/>
    <property type="evidence" value="ECO:0007669"/>
    <property type="project" value="TreeGrafter"/>
</dbReference>
<dbReference type="InterPro" id="IPR029063">
    <property type="entry name" value="SAM-dependent_MTases_sf"/>
</dbReference>
<dbReference type="Gene3D" id="3.40.50.150">
    <property type="entry name" value="Vaccinia Virus protein VP39"/>
    <property type="match status" value="1"/>
</dbReference>